<proteinExistence type="predicted"/>
<comment type="caution">
    <text evidence="2">The sequence shown here is derived from an EMBL/GenBank/DDBJ whole genome shotgun (WGS) entry which is preliminary data.</text>
</comment>
<evidence type="ECO:0000259" key="1">
    <source>
        <dbReference type="Pfam" id="PF12697"/>
    </source>
</evidence>
<dbReference type="EMBL" id="JANIEX010000684">
    <property type="protein sequence ID" value="KAJ3564195.1"/>
    <property type="molecule type" value="Genomic_DNA"/>
</dbReference>
<evidence type="ECO:0000313" key="2">
    <source>
        <dbReference type="EMBL" id="KAJ3564195.1"/>
    </source>
</evidence>
<feature type="domain" description="AB hydrolase-1" evidence="1">
    <location>
        <begin position="36"/>
        <end position="280"/>
    </location>
</feature>
<sequence>MASSFTTFKSRFIKSADGTEIYTDAAGTRSLGNPTIVLLAGFSMVKECFNPIFDDPKWMSNAFLVRYDLRGHGRSGKPLNDEAWDSRCLAEDFEAVCKEFNVTNTFIMAWSLGATHFVDFASHNTSVSINGLISIEGALCSDPATILRIGTPRSFQLFADFMQGNDVDAFQRSVLDFITACTSDPMPPNFFRILLEGVILVPRPVAIKLTSRTQNTDVMFTKARSGELDLLLITGGKDKLTNAAAIKTVYEEIGWKKYTYHHLEDGDHIPWLSEQERFRETVLGWVRERQQE</sequence>
<dbReference type="Proteomes" id="UP001213000">
    <property type="component" value="Unassembled WGS sequence"/>
</dbReference>
<dbReference type="SUPFAM" id="SSF53474">
    <property type="entry name" value="alpha/beta-Hydrolases"/>
    <property type="match status" value="1"/>
</dbReference>
<keyword evidence="3" id="KW-1185">Reference proteome</keyword>
<dbReference type="Gene3D" id="3.40.50.1820">
    <property type="entry name" value="alpha/beta hydrolase"/>
    <property type="match status" value="1"/>
</dbReference>
<accession>A0AAD5VMJ2</accession>
<dbReference type="AlphaFoldDB" id="A0AAD5VMJ2"/>
<protein>
    <recommendedName>
        <fullName evidence="1">AB hydrolase-1 domain-containing protein</fullName>
    </recommendedName>
</protein>
<dbReference type="InterPro" id="IPR000073">
    <property type="entry name" value="AB_hydrolase_1"/>
</dbReference>
<organism evidence="2 3">
    <name type="scientific">Leucocoprinus birnbaumii</name>
    <dbReference type="NCBI Taxonomy" id="56174"/>
    <lineage>
        <taxon>Eukaryota</taxon>
        <taxon>Fungi</taxon>
        <taxon>Dikarya</taxon>
        <taxon>Basidiomycota</taxon>
        <taxon>Agaricomycotina</taxon>
        <taxon>Agaricomycetes</taxon>
        <taxon>Agaricomycetidae</taxon>
        <taxon>Agaricales</taxon>
        <taxon>Agaricineae</taxon>
        <taxon>Agaricaceae</taxon>
        <taxon>Leucocoprinus</taxon>
    </lineage>
</organism>
<name>A0AAD5VMJ2_9AGAR</name>
<reference evidence="2" key="1">
    <citation type="submission" date="2022-07" db="EMBL/GenBank/DDBJ databases">
        <title>Genome Sequence of Leucocoprinus birnbaumii.</title>
        <authorList>
            <person name="Buettner E."/>
        </authorList>
    </citation>
    <scope>NUCLEOTIDE SEQUENCE</scope>
    <source>
        <strain evidence="2">VT141</strain>
    </source>
</reference>
<dbReference type="Pfam" id="PF12697">
    <property type="entry name" value="Abhydrolase_6"/>
    <property type="match status" value="1"/>
</dbReference>
<evidence type="ECO:0000313" key="3">
    <source>
        <dbReference type="Proteomes" id="UP001213000"/>
    </source>
</evidence>
<dbReference type="InterPro" id="IPR029058">
    <property type="entry name" value="AB_hydrolase_fold"/>
</dbReference>
<gene>
    <name evidence="2" type="ORF">NP233_g8459</name>
</gene>